<keyword evidence="5 15" id="KW-0808">Transferase</keyword>
<dbReference type="Proteomes" id="UP000183760">
    <property type="component" value="Unassembled WGS sequence"/>
</dbReference>
<evidence type="ECO:0000313" key="15">
    <source>
        <dbReference type="EMBL" id="GEN09557.1"/>
    </source>
</evidence>
<gene>
    <name evidence="15" type="ORF">MFU01_45940</name>
    <name evidence="16" type="ORF">SAMN05443572_109211</name>
</gene>
<dbReference type="EC" id="2.1.1.386" evidence="11"/>
<dbReference type="STRING" id="1334629.MFUL124B02_18040"/>
<evidence type="ECO:0000256" key="9">
    <source>
        <dbReference type="ARBA" id="ARBA00022884"/>
    </source>
</evidence>
<dbReference type="GO" id="GO:0003723">
    <property type="term" value="F:RNA binding"/>
    <property type="evidence" value="ECO:0007669"/>
    <property type="project" value="UniProtKB-KW"/>
</dbReference>
<comment type="similarity">
    <text evidence="2">Belongs to the methyltransferase superfamily. HEN1 family.</text>
</comment>
<reference evidence="15 18" key="2">
    <citation type="submission" date="2019-07" db="EMBL/GenBank/DDBJ databases">
        <title>Whole genome shotgun sequence of Myxococcus fulvus NBRC 100333.</title>
        <authorList>
            <person name="Hosoyama A."/>
            <person name="Uohara A."/>
            <person name="Ohji S."/>
            <person name="Ichikawa N."/>
        </authorList>
    </citation>
    <scope>NUCLEOTIDE SEQUENCE [LARGE SCALE GENOMIC DNA]</scope>
    <source>
        <strain evidence="15 18">NBRC 100333</strain>
    </source>
</reference>
<evidence type="ECO:0000259" key="14">
    <source>
        <dbReference type="Pfam" id="PF12623"/>
    </source>
</evidence>
<protein>
    <recommendedName>
        <fullName evidence="3">Small RNA 2'-O-methyltransferase</fullName>
        <ecNumber evidence="11">2.1.1.386</ecNumber>
    </recommendedName>
</protein>
<dbReference type="NCBIfam" id="TIGR04074">
    <property type="entry name" value="bacter_Hen1"/>
    <property type="match status" value="1"/>
</dbReference>
<keyword evidence="17" id="KW-1185">Reference proteome</keyword>
<evidence type="ECO:0000256" key="8">
    <source>
        <dbReference type="ARBA" id="ARBA00022842"/>
    </source>
</evidence>
<dbReference type="AlphaFoldDB" id="A0A511T6I4"/>
<dbReference type="EMBL" id="FOIB01000009">
    <property type="protein sequence ID" value="SEU32969.1"/>
    <property type="molecule type" value="Genomic_DNA"/>
</dbReference>
<dbReference type="InterPro" id="IPR026610">
    <property type="entry name" value="Hen1"/>
</dbReference>
<dbReference type="InterPro" id="IPR024026">
    <property type="entry name" value="3'-RNA_MeTfrase_Hen1_bac"/>
</dbReference>
<dbReference type="Pfam" id="PF12623">
    <property type="entry name" value="Hen1_L"/>
    <property type="match status" value="1"/>
</dbReference>
<organism evidence="15 18">
    <name type="scientific">Myxococcus fulvus</name>
    <dbReference type="NCBI Taxonomy" id="33"/>
    <lineage>
        <taxon>Bacteria</taxon>
        <taxon>Pseudomonadati</taxon>
        <taxon>Myxococcota</taxon>
        <taxon>Myxococcia</taxon>
        <taxon>Myxococcales</taxon>
        <taxon>Cystobacterineae</taxon>
        <taxon>Myxococcaceae</taxon>
        <taxon>Myxococcus</taxon>
    </lineage>
</organism>
<evidence type="ECO:0000256" key="1">
    <source>
        <dbReference type="ARBA" id="ARBA00001946"/>
    </source>
</evidence>
<dbReference type="OrthoDB" id="9795085at2"/>
<evidence type="ECO:0000256" key="6">
    <source>
        <dbReference type="ARBA" id="ARBA00022691"/>
    </source>
</evidence>
<evidence type="ECO:0000313" key="18">
    <source>
        <dbReference type="Proteomes" id="UP000321514"/>
    </source>
</evidence>
<dbReference type="InterPro" id="IPR013217">
    <property type="entry name" value="Methyltransf_12"/>
</dbReference>
<sequence>MLLTLSTTHTPATDLGYLLHKSPHKPQSFDVTFGTAHVFYPEATEQRCTAALLLEVDPVALVRERKGPSGDGGALGQYVNDRPYVASSFLSVALSRVFGAALSGRSRERPELATQALPLTARLSVLPCRGGEDFLRRLFEPLGYTVTATRHALDETVPQWGPSRYFTVTLQGDKPLSDLLSHLYVLVPVLDDDKHYWVTEDEIDKLLRHGEGWLASHPEREVITRRYLRHQRSLAREAMSRLLEGEDTGVAETVETSRDEVEATLERRVSLDEQRREAVLTALVEQGAASVVDVGCGEGKLLRALLQERRFTRITGMDVSTRALEVAAERLKLERLPDLQRQRIQLLQGSLLYRDARLAGHDAATVVEVIEHLEPYRLAAFERVLFEWARPGVVVLTTPNAEYNVRFEGLAPGAFRHKDHRFEWTRAQFESWARRQAERFGYGVRFVPVGTLDAEVGAPTQMAVFTR</sequence>
<dbReference type="GO" id="GO:0046872">
    <property type="term" value="F:metal ion binding"/>
    <property type="evidence" value="ECO:0007669"/>
    <property type="project" value="UniProtKB-KW"/>
</dbReference>
<keyword evidence="6" id="KW-0949">S-adenosyl-L-methionine</keyword>
<dbReference type="Gene3D" id="3.30.1610.20">
    <property type="entry name" value="Hen1, N-terminal domain"/>
    <property type="match status" value="1"/>
</dbReference>
<dbReference type="CDD" id="cd02440">
    <property type="entry name" value="AdoMet_MTases"/>
    <property type="match status" value="1"/>
</dbReference>
<evidence type="ECO:0000256" key="2">
    <source>
        <dbReference type="ARBA" id="ARBA00009026"/>
    </source>
</evidence>
<dbReference type="InterPro" id="IPR024740">
    <property type="entry name" value="Hen1_N"/>
</dbReference>
<keyword evidence="8" id="KW-0460">Magnesium</keyword>
<feature type="domain" description="Methyltransferase type 12" evidence="13">
    <location>
        <begin position="292"/>
        <end position="392"/>
    </location>
</feature>
<dbReference type="EMBL" id="BJXR01000034">
    <property type="protein sequence ID" value="GEN09557.1"/>
    <property type="molecule type" value="Genomic_DNA"/>
</dbReference>
<accession>A0A511T6I4</accession>
<evidence type="ECO:0000259" key="13">
    <source>
        <dbReference type="Pfam" id="PF08242"/>
    </source>
</evidence>
<keyword evidence="9" id="KW-0694">RNA-binding</keyword>
<reference evidence="16 17" key="1">
    <citation type="submission" date="2016-10" db="EMBL/GenBank/DDBJ databases">
        <authorList>
            <person name="Varghese N."/>
            <person name="Submissions S."/>
        </authorList>
    </citation>
    <scope>NUCLEOTIDE SEQUENCE [LARGE SCALE GENOMIC DNA]</scope>
    <source>
        <strain evidence="16 17">DSM 16525</strain>
    </source>
</reference>
<comment type="catalytic activity">
    <reaction evidence="12">
        <text>small RNA 3'-end nucleotide + S-adenosyl-L-methionine = small RNA 3'-end 2'-O-methylnucleotide + S-adenosyl-L-homocysteine + H(+)</text>
        <dbReference type="Rhea" id="RHEA:37887"/>
        <dbReference type="Rhea" id="RHEA-COMP:10415"/>
        <dbReference type="Rhea" id="RHEA-COMP:10416"/>
        <dbReference type="ChEBI" id="CHEBI:15378"/>
        <dbReference type="ChEBI" id="CHEBI:57856"/>
        <dbReference type="ChEBI" id="CHEBI:59789"/>
        <dbReference type="ChEBI" id="CHEBI:74896"/>
        <dbReference type="ChEBI" id="CHEBI:74898"/>
        <dbReference type="EC" id="2.1.1.386"/>
    </reaction>
</comment>
<dbReference type="GO" id="GO:0031047">
    <property type="term" value="P:regulatory ncRNA-mediated gene silencing"/>
    <property type="evidence" value="ECO:0007669"/>
    <property type="project" value="UniProtKB-KW"/>
</dbReference>
<comment type="caution">
    <text evidence="15">The sequence shown here is derived from an EMBL/GenBank/DDBJ whole genome shotgun (WGS) entry which is preliminary data.</text>
</comment>
<name>A0A511T6I4_MYXFU</name>
<feature type="domain" description="Hen1 N-terminal" evidence="14">
    <location>
        <begin position="1"/>
        <end position="242"/>
    </location>
</feature>
<evidence type="ECO:0000256" key="5">
    <source>
        <dbReference type="ARBA" id="ARBA00022679"/>
    </source>
</evidence>
<evidence type="ECO:0000313" key="16">
    <source>
        <dbReference type="EMBL" id="SEU32969.1"/>
    </source>
</evidence>
<comment type="cofactor">
    <cofactor evidence="1">
        <name>Mg(2+)</name>
        <dbReference type="ChEBI" id="CHEBI:18420"/>
    </cofactor>
</comment>
<dbReference type="SUPFAM" id="SSF53335">
    <property type="entry name" value="S-adenosyl-L-methionine-dependent methyltransferases"/>
    <property type="match status" value="1"/>
</dbReference>
<dbReference type="RefSeq" id="WP_074957515.1">
    <property type="nucleotide sequence ID" value="NZ_BJXR01000034.1"/>
</dbReference>
<evidence type="ECO:0000313" key="17">
    <source>
        <dbReference type="Proteomes" id="UP000183760"/>
    </source>
</evidence>
<evidence type="ECO:0000256" key="12">
    <source>
        <dbReference type="ARBA" id="ARBA00048418"/>
    </source>
</evidence>
<keyword evidence="10" id="KW-0943">RNA-mediated gene silencing</keyword>
<dbReference type="PANTHER" id="PTHR21404:SF3">
    <property type="entry name" value="SMALL RNA 2'-O-METHYLTRANSFERASE"/>
    <property type="match status" value="1"/>
</dbReference>
<dbReference type="Pfam" id="PF08242">
    <property type="entry name" value="Methyltransf_12"/>
    <property type="match status" value="1"/>
</dbReference>
<dbReference type="GO" id="GO:0090486">
    <property type="term" value="F:small RNA 2'-O-methyltransferase activity"/>
    <property type="evidence" value="ECO:0007669"/>
    <property type="project" value="UniProtKB-EC"/>
</dbReference>
<keyword evidence="4 15" id="KW-0489">Methyltransferase</keyword>
<dbReference type="GO" id="GO:0001510">
    <property type="term" value="P:RNA methylation"/>
    <property type="evidence" value="ECO:0007669"/>
    <property type="project" value="InterPro"/>
</dbReference>
<proteinExistence type="inferred from homology"/>
<dbReference type="PANTHER" id="PTHR21404">
    <property type="entry name" value="HEN1"/>
    <property type="match status" value="1"/>
</dbReference>
<dbReference type="Gene3D" id="3.40.50.150">
    <property type="entry name" value="Vaccinia Virus protein VP39"/>
    <property type="match status" value="1"/>
</dbReference>
<evidence type="ECO:0000256" key="4">
    <source>
        <dbReference type="ARBA" id="ARBA00022603"/>
    </source>
</evidence>
<dbReference type="Proteomes" id="UP000321514">
    <property type="component" value="Unassembled WGS sequence"/>
</dbReference>
<evidence type="ECO:0000256" key="11">
    <source>
        <dbReference type="ARBA" id="ARBA00035025"/>
    </source>
</evidence>
<evidence type="ECO:0000256" key="7">
    <source>
        <dbReference type="ARBA" id="ARBA00022723"/>
    </source>
</evidence>
<keyword evidence="7" id="KW-0479">Metal-binding</keyword>
<dbReference type="InterPro" id="IPR038546">
    <property type="entry name" value="Hen1_N_sf"/>
</dbReference>
<evidence type="ECO:0000256" key="3">
    <source>
        <dbReference type="ARBA" id="ARBA00021330"/>
    </source>
</evidence>
<evidence type="ECO:0000256" key="10">
    <source>
        <dbReference type="ARBA" id="ARBA00023158"/>
    </source>
</evidence>
<dbReference type="InterPro" id="IPR029063">
    <property type="entry name" value="SAM-dependent_MTases_sf"/>
</dbReference>